<evidence type="ECO:0008006" key="4">
    <source>
        <dbReference type="Google" id="ProtNLM"/>
    </source>
</evidence>
<organism evidence="2 3">
    <name type="scientific">Holothuria leucospilota</name>
    <name type="common">Black long sea cucumber</name>
    <name type="synonym">Mertensiothuria leucospilota</name>
    <dbReference type="NCBI Taxonomy" id="206669"/>
    <lineage>
        <taxon>Eukaryota</taxon>
        <taxon>Metazoa</taxon>
        <taxon>Echinodermata</taxon>
        <taxon>Eleutherozoa</taxon>
        <taxon>Echinozoa</taxon>
        <taxon>Holothuroidea</taxon>
        <taxon>Aspidochirotacea</taxon>
        <taxon>Aspidochirotida</taxon>
        <taxon>Holothuriidae</taxon>
        <taxon>Holothuria</taxon>
    </lineage>
</organism>
<dbReference type="Proteomes" id="UP001152320">
    <property type="component" value="Chromosome 21"/>
</dbReference>
<dbReference type="EMBL" id="JAIZAY010000021">
    <property type="protein sequence ID" value="KAJ8021962.1"/>
    <property type="molecule type" value="Genomic_DNA"/>
</dbReference>
<sequence length="76" mass="8668">MWMQCFTKLGLVLLIRMHCIFCGGISQAPLEDRINVHLFRGPWSPSCCAFALRHTAEESKALYSSSVYDAVMHNFM</sequence>
<keyword evidence="3" id="KW-1185">Reference proteome</keyword>
<evidence type="ECO:0000256" key="1">
    <source>
        <dbReference type="SAM" id="SignalP"/>
    </source>
</evidence>
<protein>
    <recommendedName>
        <fullName evidence="4">Secreted protein</fullName>
    </recommendedName>
</protein>
<keyword evidence="1" id="KW-0732">Signal</keyword>
<evidence type="ECO:0000313" key="2">
    <source>
        <dbReference type="EMBL" id="KAJ8021962.1"/>
    </source>
</evidence>
<feature type="signal peptide" evidence="1">
    <location>
        <begin position="1"/>
        <end position="22"/>
    </location>
</feature>
<proteinExistence type="predicted"/>
<comment type="caution">
    <text evidence="2">The sequence shown here is derived from an EMBL/GenBank/DDBJ whole genome shotgun (WGS) entry which is preliminary data.</text>
</comment>
<accession>A0A9Q1BES6</accession>
<name>A0A9Q1BES6_HOLLE</name>
<evidence type="ECO:0000313" key="3">
    <source>
        <dbReference type="Proteomes" id="UP001152320"/>
    </source>
</evidence>
<feature type="chain" id="PRO_5040517585" description="Secreted protein" evidence="1">
    <location>
        <begin position="23"/>
        <end position="76"/>
    </location>
</feature>
<reference evidence="2" key="1">
    <citation type="submission" date="2021-10" db="EMBL/GenBank/DDBJ databases">
        <title>Tropical sea cucumber genome reveals ecological adaptation and Cuvierian tubules defense mechanism.</title>
        <authorList>
            <person name="Chen T."/>
        </authorList>
    </citation>
    <scope>NUCLEOTIDE SEQUENCE</scope>
    <source>
        <strain evidence="2">Nanhai2018</strain>
        <tissue evidence="2">Muscle</tissue>
    </source>
</reference>
<dbReference type="AlphaFoldDB" id="A0A9Q1BES6"/>
<gene>
    <name evidence="2" type="ORF">HOLleu_39314</name>
</gene>